<evidence type="ECO:0000259" key="6">
    <source>
        <dbReference type="PROSITE" id="PS50110"/>
    </source>
</evidence>
<dbReference type="SMART" id="SM00448">
    <property type="entry name" value="REC"/>
    <property type="match status" value="1"/>
</dbReference>
<dbReference type="PROSITE" id="PS51755">
    <property type="entry name" value="OMPR_PHOB"/>
    <property type="match status" value="1"/>
</dbReference>
<feature type="domain" description="Response regulatory" evidence="6">
    <location>
        <begin position="5"/>
        <end position="121"/>
    </location>
</feature>
<dbReference type="CDD" id="cd00383">
    <property type="entry name" value="trans_reg_C"/>
    <property type="match status" value="1"/>
</dbReference>
<feature type="DNA-binding region" description="OmpR/PhoB-type" evidence="5">
    <location>
        <begin position="130"/>
        <end position="226"/>
    </location>
</feature>
<protein>
    <submittedName>
        <fullName evidence="8">Response regulator transcription factor</fullName>
    </submittedName>
</protein>
<evidence type="ECO:0000256" key="2">
    <source>
        <dbReference type="ARBA" id="ARBA00023012"/>
    </source>
</evidence>
<dbReference type="PROSITE" id="PS50110">
    <property type="entry name" value="RESPONSE_REGULATORY"/>
    <property type="match status" value="1"/>
</dbReference>
<keyword evidence="2" id="KW-0902">Two-component regulatory system</keyword>
<evidence type="ECO:0000256" key="3">
    <source>
        <dbReference type="ARBA" id="ARBA00023125"/>
    </source>
</evidence>
<sequence>MEKELIYSVEDDINISDLIKYTLEEAGFNIKCFSNGYDMLEALKMQTPNLVLLDIMLPDIDGTEILKIIRTDYSYLPIKVIMLTAKSSEINIVMGLNAGADDYMPKPFSVLELIARVKANLRKKNTTIEMEEMTFGEIKIIIRKRIVFVNNNQVALTQKEFDLLKLLIENAESIVSRETMFEEVWGKENAMETRTIDMHIKSIRQKLNLQKENIITARGMGYKLTEMKENQEIE</sequence>
<dbReference type="Gene3D" id="1.10.10.10">
    <property type="entry name" value="Winged helix-like DNA-binding domain superfamily/Winged helix DNA-binding domain"/>
    <property type="match status" value="1"/>
</dbReference>
<evidence type="ECO:0000313" key="8">
    <source>
        <dbReference type="EMBL" id="TKZ36350.1"/>
    </source>
</evidence>
<dbReference type="Gene3D" id="3.40.50.2300">
    <property type="match status" value="1"/>
</dbReference>
<keyword evidence="3 5" id="KW-0238">DNA-binding</keyword>
<dbReference type="SUPFAM" id="SSF52172">
    <property type="entry name" value="CheY-like"/>
    <property type="match status" value="1"/>
</dbReference>
<evidence type="ECO:0000259" key="7">
    <source>
        <dbReference type="PROSITE" id="PS51755"/>
    </source>
</evidence>
<dbReference type="SUPFAM" id="SSF46894">
    <property type="entry name" value="C-terminal effector domain of the bipartite response regulators"/>
    <property type="match status" value="1"/>
</dbReference>
<name>A0ABY2TTX5_9SPIR</name>
<evidence type="ECO:0000256" key="5">
    <source>
        <dbReference type="PROSITE-ProRule" id="PRU01091"/>
    </source>
</evidence>
<keyword evidence="9" id="KW-1185">Reference proteome</keyword>
<dbReference type="SMART" id="SM00862">
    <property type="entry name" value="Trans_reg_C"/>
    <property type="match status" value="1"/>
</dbReference>
<keyword evidence="1 4" id="KW-0597">Phosphoprotein</keyword>
<comment type="caution">
    <text evidence="8">The sequence shown here is derived from an EMBL/GenBank/DDBJ whole genome shotgun (WGS) entry which is preliminary data.</text>
</comment>
<dbReference type="RefSeq" id="WP_137997193.1">
    <property type="nucleotide sequence ID" value="NZ_SJDU01000006.1"/>
</dbReference>
<reference evidence="8 9" key="1">
    <citation type="journal article" date="2019" name="Anaerobe">
        <title>Brachyspira catarrhinii sp. nov., an anaerobic intestinal spirochaete isolated from vervet monkeys may have been misidentified as Brachyspira aalborgi in previous studies.</title>
        <authorList>
            <person name="Phillips N.D."/>
            <person name="La T."/>
            <person name="Hampson D.J."/>
        </authorList>
    </citation>
    <scope>NUCLEOTIDE SEQUENCE [LARGE SCALE GENOMIC DNA]</scope>
    <source>
        <strain evidence="8 9">Z12</strain>
    </source>
</reference>
<dbReference type="Gene3D" id="6.10.250.690">
    <property type="match status" value="1"/>
</dbReference>
<dbReference type="InterPro" id="IPR001867">
    <property type="entry name" value="OmpR/PhoB-type_DNA-bd"/>
</dbReference>
<dbReference type="PANTHER" id="PTHR48111:SF40">
    <property type="entry name" value="PHOSPHATE REGULON TRANSCRIPTIONAL REGULATORY PROTEIN PHOB"/>
    <property type="match status" value="1"/>
</dbReference>
<dbReference type="InterPro" id="IPR016032">
    <property type="entry name" value="Sig_transdc_resp-reg_C-effctor"/>
</dbReference>
<evidence type="ECO:0000313" key="9">
    <source>
        <dbReference type="Proteomes" id="UP000310168"/>
    </source>
</evidence>
<dbReference type="Pfam" id="PF00486">
    <property type="entry name" value="Trans_reg_C"/>
    <property type="match status" value="1"/>
</dbReference>
<evidence type="ECO:0000256" key="1">
    <source>
        <dbReference type="ARBA" id="ARBA00022553"/>
    </source>
</evidence>
<dbReference type="Pfam" id="PF00072">
    <property type="entry name" value="Response_reg"/>
    <property type="match status" value="1"/>
</dbReference>
<feature type="domain" description="OmpR/PhoB-type" evidence="7">
    <location>
        <begin position="130"/>
        <end position="226"/>
    </location>
</feature>
<proteinExistence type="predicted"/>
<dbReference type="Proteomes" id="UP000310168">
    <property type="component" value="Unassembled WGS sequence"/>
</dbReference>
<organism evidence="8 9">
    <name type="scientific">Brachyspira catarrhinii</name>
    <dbReference type="NCBI Taxonomy" id="2528966"/>
    <lineage>
        <taxon>Bacteria</taxon>
        <taxon>Pseudomonadati</taxon>
        <taxon>Spirochaetota</taxon>
        <taxon>Spirochaetia</taxon>
        <taxon>Brachyspirales</taxon>
        <taxon>Brachyspiraceae</taxon>
        <taxon>Brachyspira</taxon>
    </lineage>
</organism>
<feature type="modified residue" description="4-aspartylphosphate" evidence="4">
    <location>
        <position position="54"/>
    </location>
</feature>
<dbReference type="InterPro" id="IPR001789">
    <property type="entry name" value="Sig_transdc_resp-reg_receiver"/>
</dbReference>
<dbReference type="InterPro" id="IPR011006">
    <property type="entry name" value="CheY-like_superfamily"/>
</dbReference>
<dbReference type="InterPro" id="IPR039420">
    <property type="entry name" value="WalR-like"/>
</dbReference>
<dbReference type="InterPro" id="IPR036388">
    <property type="entry name" value="WH-like_DNA-bd_sf"/>
</dbReference>
<dbReference type="EMBL" id="SJDU01000006">
    <property type="protein sequence ID" value="TKZ36350.1"/>
    <property type="molecule type" value="Genomic_DNA"/>
</dbReference>
<gene>
    <name evidence="8" type="ORF">EZH24_00575</name>
</gene>
<evidence type="ECO:0000256" key="4">
    <source>
        <dbReference type="PROSITE-ProRule" id="PRU00169"/>
    </source>
</evidence>
<accession>A0ABY2TTX5</accession>
<dbReference type="PANTHER" id="PTHR48111">
    <property type="entry name" value="REGULATOR OF RPOS"/>
    <property type="match status" value="1"/>
</dbReference>